<evidence type="ECO:0000313" key="2">
    <source>
        <dbReference type="Proteomes" id="UP000326532"/>
    </source>
</evidence>
<reference evidence="1 2" key="1">
    <citation type="submission" date="2019-04" db="EMBL/GenBank/DDBJ databases">
        <title>Fungal friends and foes A comparative genomics study of 23 Aspergillus species from section Flavi.</title>
        <authorList>
            <consortium name="DOE Joint Genome Institute"/>
            <person name="Kjaerbolling I."/>
            <person name="Vesth T.C."/>
            <person name="Frisvad J.C."/>
            <person name="Nybo J.L."/>
            <person name="Theobald S."/>
            <person name="Kildgaard S."/>
            <person name="Petersen T.I."/>
            <person name="Kuo A."/>
            <person name="Sato A."/>
            <person name="Lyhne E.K."/>
            <person name="Kogle M.E."/>
            <person name="Wiebenga A."/>
            <person name="Kun R.S."/>
            <person name="Lubbers R.J."/>
            <person name="Makela M.R."/>
            <person name="Barry K."/>
            <person name="Chovatia M."/>
            <person name="Clum A."/>
            <person name="Daum C."/>
            <person name="Haridas S."/>
            <person name="He G."/>
            <person name="LaButti K."/>
            <person name="Lipzen A."/>
            <person name="Mondo S."/>
            <person name="Pangilinan J."/>
            <person name="Riley R."/>
            <person name="Salamov A."/>
            <person name="Simmons B.A."/>
            <person name="Magnuson J.K."/>
            <person name="Henrissat B."/>
            <person name="Mortensen U.H."/>
            <person name="Larsen T.O."/>
            <person name="De vries R.P."/>
            <person name="Grigoriev I.V."/>
            <person name="Machida M."/>
            <person name="Baker S.E."/>
            <person name="Andersen M.R."/>
        </authorList>
    </citation>
    <scope>NUCLEOTIDE SEQUENCE [LARGE SCALE GENOMIC DNA]</scope>
    <source>
        <strain evidence="1 2">CBS 117618</strain>
    </source>
</reference>
<keyword evidence="2" id="KW-1185">Reference proteome</keyword>
<protein>
    <submittedName>
        <fullName evidence="1">Uncharacterized protein</fullName>
    </submittedName>
</protein>
<proteinExistence type="predicted"/>
<name>A0A5N6E0I8_ASPPA</name>
<organism evidence="1 2">
    <name type="scientific">Aspergillus parasiticus</name>
    <dbReference type="NCBI Taxonomy" id="5067"/>
    <lineage>
        <taxon>Eukaryota</taxon>
        <taxon>Fungi</taxon>
        <taxon>Dikarya</taxon>
        <taxon>Ascomycota</taxon>
        <taxon>Pezizomycotina</taxon>
        <taxon>Eurotiomycetes</taxon>
        <taxon>Eurotiomycetidae</taxon>
        <taxon>Eurotiales</taxon>
        <taxon>Aspergillaceae</taxon>
        <taxon>Aspergillus</taxon>
        <taxon>Aspergillus subgen. Circumdati</taxon>
    </lineage>
</organism>
<dbReference type="VEuPathDB" id="FungiDB:BDV34DRAFT_185973"/>
<dbReference type="EMBL" id="ML734940">
    <property type="protein sequence ID" value="KAB8211011.1"/>
    <property type="molecule type" value="Genomic_DNA"/>
</dbReference>
<dbReference type="AlphaFoldDB" id="A0A5N6E0I8"/>
<accession>A0A5N6E0I8</accession>
<evidence type="ECO:0000313" key="1">
    <source>
        <dbReference type="EMBL" id="KAB8211011.1"/>
    </source>
</evidence>
<dbReference type="Proteomes" id="UP000326532">
    <property type="component" value="Unassembled WGS sequence"/>
</dbReference>
<dbReference type="OMA" id="NLVVMCS"/>
<gene>
    <name evidence="1" type="ORF">BDV34DRAFT_185973</name>
</gene>
<sequence length="79" mass="8262">MAIFGTARTPPIPHWITNAVVHKIAVLGPINKNLVSTSISDLFIGAATERPISVPLANLVVMCSAASESSNSEKGCNCK</sequence>